<dbReference type="OrthoDB" id="10264870at2759"/>
<accession>A0A1R1WZN2</accession>
<evidence type="ECO:0000256" key="1">
    <source>
        <dbReference type="ARBA" id="ARBA00004123"/>
    </source>
</evidence>
<dbReference type="InterPro" id="IPR054498">
    <property type="entry name" value="2H-SAK"/>
</dbReference>
<dbReference type="Proteomes" id="UP000187429">
    <property type="component" value="Unassembled WGS sequence"/>
</dbReference>
<dbReference type="CDD" id="cd22933">
    <property type="entry name" value="HFD_HFI1"/>
    <property type="match status" value="1"/>
</dbReference>
<dbReference type="GO" id="GO:0006357">
    <property type="term" value="P:regulation of transcription by RNA polymerase II"/>
    <property type="evidence" value="ECO:0007669"/>
    <property type="project" value="TreeGrafter"/>
</dbReference>
<reference evidence="8" key="1">
    <citation type="submission" date="2017-01" db="EMBL/GenBank/DDBJ databases">
        <authorList>
            <person name="Wang Y."/>
            <person name="White M."/>
            <person name="Kvist S."/>
            <person name="Moncalvo J.-M."/>
        </authorList>
    </citation>
    <scope>NUCLEOTIDE SEQUENCE [LARGE SCALE GENOMIC DNA]</scope>
    <source>
        <strain evidence="8">ID-206-W2</strain>
    </source>
</reference>
<organism evidence="7 8">
    <name type="scientific">Smittium culicis</name>
    <dbReference type="NCBI Taxonomy" id="133412"/>
    <lineage>
        <taxon>Eukaryota</taxon>
        <taxon>Fungi</taxon>
        <taxon>Fungi incertae sedis</taxon>
        <taxon>Zoopagomycota</taxon>
        <taxon>Kickxellomycotina</taxon>
        <taxon>Harpellomycetes</taxon>
        <taxon>Harpellales</taxon>
        <taxon>Legeriomycetaceae</taxon>
        <taxon>Smittium</taxon>
    </lineage>
</organism>
<name>A0A1R1WZN2_9FUNG</name>
<dbReference type="GO" id="GO:0005634">
    <property type="term" value="C:nucleus"/>
    <property type="evidence" value="ECO:0007669"/>
    <property type="project" value="UniProtKB-SubCell"/>
</dbReference>
<keyword evidence="3" id="KW-0804">Transcription</keyword>
<keyword evidence="5" id="KW-0732">Signal</keyword>
<dbReference type="PANTHER" id="PTHR21277">
    <property type="entry name" value="TRANSCRIPTIONAL ADAPTER 1"/>
    <property type="match status" value="1"/>
</dbReference>
<evidence type="ECO:0000256" key="4">
    <source>
        <dbReference type="ARBA" id="ARBA00023242"/>
    </source>
</evidence>
<evidence type="ECO:0000256" key="3">
    <source>
        <dbReference type="ARBA" id="ARBA00023163"/>
    </source>
</evidence>
<protein>
    <submittedName>
        <fullName evidence="7">Transcriptional coactivator hfi1</fullName>
    </submittedName>
</protein>
<dbReference type="GO" id="GO:0000124">
    <property type="term" value="C:SAGA complex"/>
    <property type="evidence" value="ECO:0007669"/>
    <property type="project" value="TreeGrafter"/>
</dbReference>
<comment type="subcellular location">
    <subcellularLocation>
        <location evidence="1">Nucleus</location>
    </subcellularLocation>
</comment>
<feature type="signal peptide" evidence="5">
    <location>
        <begin position="1"/>
        <end position="15"/>
    </location>
</feature>
<dbReference type="Pfam" id="PF22547">
    <property type="entry name" value="2H-SAK"/>
    <property type="match status" value="1"/>
</dbReference>
<keyword evidence="4" id="KW-0539">Nucleus</keyword>
<dbReference type="Pfam" id="PF12767">
    <property type="entry name" value="SAGA-Tad1"/>
    <property type="match status" value="2"/>
</dbReference>
<dbReference type="PANTHER" id="PTHR21277:SF5">
    <property type="entry name" value="TRANSCRIPTIONAL ADAPTER 1"/>
    <property type="match status" value="1"/>
</dbReference>
<evidence type="ECO:0000259" key="6">
    <source>
        <dbReference type="Pfam" id="PF22547"/>
    </source>
</evidence>
<keyword evidence="8" id="KW-1185">Reference proteome</keyword>
<evidence type="ECO:0000256" key="2">
    <source>
        <dbReference type="ARBA" id="ARBA00023015"/>
    </source>
</evidence>
<comment type="caution">
    <text evidence="7">The sequence shown here is derived from an EMBL/GenBank/DDBJ whole genome shotgun (WGS) entry which is preliminary data.</text>
</comment>
<evidence type="ECO:0000313" key="8">
    <source>
        <dbReference type="Proteomes" id="UP000187429"/>
    </source>
</evidence>
<dbReference type="InterPro" id="IPR024738">
    <property type="entry name" value="Hfi1/Tada1"/>
</dbReference>
<proteinExistence type="predicted"/>
<dbReference type="EMBL" id="LSSM01007559">
    <property type="protein sequence ID" value="OMJ07824.1"/>
    <property type="molecule type" value="Genomic_DNA"/>
</dbReference>
<evidence type="ECO:0000313" key="7">
    <source>
        <dbReference type="EMBL" id="OMJ07824.1"/>
    </source>
</evidence>
<feature type="chain" id="PRO_5012683933" evidence="5">
    <location>
        <begin position="16"/>
        <end position="679"/>
    </location>
</feature>
<sequence length="679" mass="76848">MLRIAWYMCMVAVQGTFIVQTNNQFDNLNTLRNELGNEFQKADFNTPDFSLSKDIYEAKKEEFIKHEGDETFGKYLAMNIPYQPVKDLFDAVNKTIGNSKLNIPGSEAHITIITPPEYEFVLKKAGVTIEEVNDIAQRARIQKASFQAFCLGRSCLEEAESRNHRSSSKSSSSDRLCTYYIVVKDTNKDLLRIRNRIFDLFVSKGGERSWFDPKAFWPHITLGFDVRDLHSQDGIFKGTNSCITFNLLRGLIIKMLKRKAENFEEENDSTQNKISRIDLVEIRERLALALGDSGAKYWSMMSQFLLGKISMVEFEILLSDTLNDNNGILRNARSEEKPPEEKSNFIFGEKAKQLDESNKRKPDQFDYKLKFEESPIDQAIRIFERVILPTPANKLPPAYALDLARGITSPLCYDTKSTPDKKSLHARMISSALQNGLVGGVTDESVELLLYGLDCHLKNIASNMIYKIRSNRALGIPVKRATFQKSDLTFKNEKEFELHQSNKGFNFSPAGKNSQGSWDGVFKKPKLIGRSYGIESIPRHSTTRLCDRIYNSKQTLQVGDLLFSLNLSPFVTVENPNCLEKGIVLASMQQVANSFMECNQPDQLNSGNRIPSNYVPGIKRLPKEVLETLRSNMAELNSTETGATGSGEGPLSKKCRIRAQYERRFGSIINVNINNSAEQ</sequence>
<keyword evidence="2" id="KW-0805">Transcription regulation</keyword>
<dbReference type="AlphaFoldDB" id="A0A1R1WZN2"/>
<feature type="domain" description="Swiss Army Knife 2H phosphoesterase" evidence="6">
    <location>
        <begin position="75"/>
        <end position="230"/>
    </location>
</feature>
<gene>
    <name evidence="7" type="ORF">AYI69_g11313</name>
</gene>
<evidence type="ECO:0000256" key="5">
    <source>
        <dbReference type="SAM" id="SignalP"/>
    </source>
</evidence>
<dbReference type="GO" id="GO:0003713">
    <property type="term" value="F:transcription coactivator activity"/>
    <property type="evidence" value="ECO:0007669"/>
    <property type="project" value="TreeGrafter"/>
</dbReference>